<evidence type="ECO:0000256" key="7">
    <source>
        <dbReference type="RuleBase" id="RU363032"/>
    </source>
</evidence>
<keyword evidence="5 7" id="KW-1133">Transmembrane helix</keyword>
<comment type="subcellular location">
    <subcellularLocation>
        <location evidence="1 7">Cell membrane</location>
        <topology evidence="1 7">Multi-pass membrane protein</topology>
    </subcellularLocation>
</comment>
<dbReference type="Pfam" id="PF00528">
    <property type="entry name" value="BPD_transp_1"/>
    <property type="match status" value="1"/>
</dbReference>
<reference evidence="9 10" key="1">
    <citation type="submission" date="2018-12" db="EMBL/GenBank/DDBJ databases">
        <title>Bacillus chawlae sp. nov., Bacillus glennii sp. nov., and Bacillus saganii sp. nov. Isolated from the Vehicle Assembly Building at Kennedy Space Center where the Viking Spacecraft were Assembled.</title>
        <authorList>
            <person name="Seuylemezian A."/>
            <person name="Vaishampayan P."/>
        </authorList>
    </citation>
    <scope>NUCLEOTIDE SEQUENCE [LARGE SCALE GENOMIC DNA]</scope>
    <source>
        <strain evidence="9 10">L5</strain>
    </source>
</reference>
<comment type="similarity">
    <text evidence="7">Belongs to the binding-protein-dependent transport system permease family.</text>
</comment>
<evidence type="ECO:0000256" key="2">
    <source>
        <dbReference type="ARBA" id="ARBA00022448"/>
    </source>
</evidence>
<feature type="domain" description="ABC transmembrane type-1" evidence="8">
    <location>
        <begin position="53"/>
        <end position="243"/>
    </location>
</feature>
<evidence type="ECO:0000256" key="1">
    <source>
        <dbReference type="ARBA" id="ARBA00004651"/>
    </source>
</evidence>
<evidence type="ECO:0000313" key="10">
    <source>
        <dbReference type="Proteomes" id="UP000267430"/>
    </source>
</evidence>
<evidence type="ECO:0000256" key="5">
    <source>
        <dbReference type="ARBA" id="ARBA00022989"/>
    </source>
</evidence>
<feature type="transmembrane region" description="Helical" evidence="7">
    <location>
        <begin position="180"/>
        <end position="199"/>
    </location>
</feature>
<dbReference type="InterPro" id="IPR035906">
    <property type="entry name" value="MetI-like_sf"/>
</dbReference>
<dbReference type="Gene3D" id="1.10.3720.10">
    <property type="entry name" value="MetI-like"/>
    <property type="match status" value="1"/>
</dbReference>
<dbReference type="OrthoDB" id="9797472at2"/>
<gene>
    <name evidence="9" type="ORF">ELQ35_19560</name>
</gene>
<evidence type="ECO:0000256" key="4">
    <source>
        <dbReference type="ARBA" id="ARBA00022692"/>
    </source>
</evidence>
<accession>A0A3S0W2Z9</accession>
<comment type="caution">
    <text evidence="9">The sequence shown here is derived from an EMBL/GenBank/DDBJ whole genome shotgun (WGS) entry which is preliminary data.</text>
</comment>
<protein>
    <submittedName>
        <fullName evidence="9">ABC transporter permease</fullName>
    </submittedName>
</protein>
<keyword evidence="10" id="KW-1185">Reference proteome</keyword>
<dbReference type="CDD" id="cd06261">
    <property type="entry name" value="TM_PBP2"/>
    <property type="match status" value="1"/>
</dbReference>
<dbReference type="PANTHER" id="PTHR43386:SF1">
    <property type="entry name" value="D,D-DIPEPTIDE TRANSPORT SYSTEM PERMEASE PROTEIN DDPC-RELATED"/>
    <property type="match status" value="1"/>
</dbReference>
<organism evidence="9 10">
    <name type="scientific">Peribacillus cavernae</name>
    <dbReference type="NCBI Taxonomy" id="1674310"/>
    <lineage>
        <taxon>Bacteria</taxon>
        <taxon>Bacillati</taxon>
        <taxon>Bacillota</taxon>
        <taxon>Bacilli</taxon>
        <taxon>Bacillales</taxon>
        <taxon>Bacillaceae</taxon>
        <taxon>Peribacillus</taxon>
    </lineage>
</organism>
<dbReference type="PROSITE" id="PS50928">
    <property type="entry name" value="ABC_TM1"/>
    <property type="match status" value="1"/>
</dbReference>
<dbReference type="SUPFAM" id="SSF161098">
    <property type="entry name" value="MetI-like"/>
    <property type="match status" value="1"/>
</dbReference>
<proteinExistence type="inferred from homology"/>
<keyword evidence="6 7" id="KW-0472">Membrane</keyword>
<keyword evidence="2 7" id="KW-0813">Transport</keyword>
<evidence type="ECO:0000256" key="6">
    <source>
        <dbReference type="ARBA" id="ARBA00023136"/>
    </source>
</evidence>
<keyword evidence="3" id="KW-1003">Cell membrane</keyword>
<sequence length="255" mass="27700">MITLLCAIFAPIIAPYAPEEAIVEDSRLAPNSDHIFGTDETGMDVFSRVVHATRIDVTIAVFGTLLSLLIGIPIGLAAAYREGLFGEITMRIADVLQAFPVFILAIALVSILGNNVQNIIIAIAFLNAPIYMRFVRSEVLSIKQRPYVEAARCAGMSNLKIMFKELLPNSLRPTMVQASINMGWAILLTAGLSFIGAGVRVPTAEWGSMIAIGAPLIITGQWWSSFFPGVAIGITVLGFALFGDFLRLYLDPERR</sequence>
<evidence type="ECO:0000256" key="3">
    <source>
        <dbReference type="ARBA" id="ARBA00022475"/>
    </source>
</evidence>
<dbReference type="GO" id="GO:0055085">
    <property type="term" value="P:transmembrane transport"/>
    <property type="evidence" value="ECO:0007669"/>
    <property type="project" value="InterPro"/>
</dbReference>
<dbReference type="EMBL" id="RYZZ01000038">
    <property type="protein sequence ID" value="RUQ25795.1"/>
    <property type="molecule type" value="Genomic_DNA"/>
</dbReference>
<dbReference type="PANTHER" id="PTHR43386">
    <property type="entry name" value="OLIGOPEPTIDE TRANSPORT SYSTEM PERMEASE PROTEIN APPC"/>
    <property type="match status" value="1"/>
</dbReference>
<name>A0A3S0W2Z9_9BACI</name>
<keyword evidence="4 7" id="KW-0812">Transmembrane</keyword>
<dbReference type="InterPro" id="IPR000515">
    <property type="entry name" value="MetI-like"/>
</dbReference>
<evidence type="ECO:0000259" key="8">
    <source>
        <dbReference type="PROSITE" id="PS50928"/>
    </source>
</evidence>
<dbReference type="AlphaFoldDB" id="A0A3S0W2Z9"/>
<feature type="transmembrane region" description="Helical" evidence="7">
    <location>
        <begin position="92"/>
        <end position="113"/>
    </location>
</feature>
<dbReference type="GO" id="GO:0005886">
    <property type="term" value="C:plasma membrane"/>
    <property type="evidence" value="ECO:0007669"/>
    <property type="project" value="UniProtKB-SubCell"/>
</dbReference>
<feature type="transmembrane region" description="Helical" evidence="7">
    <location>
        <begin position="226"/>
        <end position="250"/>
    </location>
</feature>
<evidence type="ECO:0000313" key="9">
    <source>
        <dbReference type="EMBL" id="RUQ25795.1"/>
    </source>
</evidence>
<feature type="transmembrane region" description="Helical" evidence="7">
    <location>
        <begin position="57"/>
        <end position="80"/>
    </location>
</feature>
<feature type="transmembrane region" description="Helical" evidence="7">
    <location>
        <begin position="119"/>
        <end position="135"/>
    </location>
</feature>
<dbReference type="InterPro" id="IPR050366">
    <property type="entry name" value="BP-dependent_transpt_permease"/>
</dbReference>
<dbReference type="Proteomes" id="UP000267430">
    <property type="component" value="Unassembled WGS sequence"/>
</dbReference>